<name>A0A0C3DA23_9AGAM</name>
<dbReference type="InterPro" id="IPR000772">
    <property type="entry name" value="Ricin_B_lectin"/>
</dbReference>
<evidence type="ECO:0000313" key="2">
    <source>
        <dbReference type="EMBL" id="KIM52961.1"/>
    </source>
</evidence>
<reference evidence="2 3" key="1">
    <citation type="submission" date="2014-04" db="EMBL/GenBank/DDBJ databases">
        <authorList>
            <consortium name="DOE Joint Genome Institute"/>
            <person name="Kuo A."/>
            <person name="Kohler A."/>
            <person name="Nagy L.G."/>
            <person name="Floudas D."/>
            <person name="Copeland A."/>
            <person name="Barry K.W."/>
            <person name="Cichocki N."/>
            <person name="Veneault-Fourrey C."/>
            <person name="LaButti K."/>
            <person name="Lindquist E.A."/>
            <person name="Lipzen A."/>
            <person name="Lundell T."/>
            <person name="Morin E."/>
            <person name="Murat C."/>
            <person name="Sun H."/>
            <person name="Tunlid A."/>
            <person name="Henrissat B."/>
            <person name="Grigoriev I.V."/>
            <person name="Hibbett D.S."/>
            <person name="Martin F."/>
            <person name="Nordberg H.P."/>
            <person name="Cantor M.N."/>
            <person name="Hua S.X."/>
        </authorList>
    </citation>
    <scope>NUCLEOTIDE SEQUENCE [LARGE SCALE GENOMIC DNA]</scope>
    <source>
        <strain evidence="2 3">Foug A</strain>
    </source>
</reference>
<dbReference type="Pfam" id="PF14200">
    <property type="entry name" value="RicinB_lectin_2"/>
    <property type="match status" value="1"/>
</dbReference>
<dbReference type="InParanoid" id="A0A0C3DA23"/>
<dbReference type="InterPro" id="IPR035992">
    <property type="entry name" value="Ricin_B-like_lectins"/>
</dbReference>
<evidence type="ECO:0000313" key="3">
    <source>
        <dbReference type="Proteomes" id="UP000053989"/>
    </source>
</evidence>
<sequence length="142" mass="15585">MACIQSGGIYALINVKGRTCLDLSGGDNRSVIGYPFHNSPNQAWVFERQQNGNFQIKSATGSYLRADGPPADGVRVVAGQAPFEWKVEDDQCVRQAVRLLVPGTWMNIDLSDHGNSTPGTPVELWGKWEGRNQLWTLQQIGG</sequence>
<dbReference type="Gene3D" id="2.80.10.50">
    <property type="match status" value="1"/>
</dbReference>
<feature type="domain" description="Ricin B lectin" evidence="1">
    <location>
        <begin position="40"/>
        <end position="125"/>
    </location>
</feature>
<proteinExistence type="predicted"/>
<dbReference type="Proteomes" id="UP000053989">
    <property type="component" value="Unassembled WGS sequence"/>
</dbReference>
<accession>A0A0C3DA23</accession>
<dbReference type="AlphaFoldDB" id="A0A0C3DA23"/>
<reference evidence="3" key="2">
    <citation type="submission" date="2015-01" db="EMBL/GenBank/DDBJ databases">
        <title>Evolutionary Origins and Diversification of the Mycorrhizal Mutualists.</title>
        <authorList>
            <consortium name="DOE Joint Genome Institute"/>
            <consortium name="Mycorrhizal Genomics Consortium"/>
            <person name="Kohler A."/>
            <person name="Kuo A."/>
            <person name="Nagy L.G."/>
            <person name="Floudas D."/>
            <person name="Copeland A."/>
            <person name="Barry K.W."/>
            <person name="Cichocki N."/>
            <person name="Veneault-Fourrey C."/>
            <person name="LaButti K."/>
            <person name="Lindquist E.A."/>
            <person name="Lipzen A."/>
            <person name="Lundell T."/>
            <person name="Morin E."/>
            <person name="Murat C."/>
            <person name="Riley R."/>
            <person name="Ohm R."/>
            <person name="Sun H."/>
            <person name="Tunlid A."/>
            <person name="Henrissat B."/>
            <person name="Grigoriev I.V."/>
            <person name="Hibbett D.S."/>
            <person name="Martin F."/>
        </authorList>
    </citation>
    <scope>NUCLEOTIDE SEQUENCE [LARGE SCALE GENOMIC DNA]</scope>
    <source>
        <strain evidence="3">Foug A</strain>
    </source>
</reference>
<gene>
    <name evidence="2" type="ORF">SCLCIDRAFT_18064</name>
</gene>
<dbReference type="CDD" id="cd23422">
    <property type="entry name" value="beta-trefoil_Ricin_MPL_CNL"/>
    <property type="match status" value="1"/>
</dbReference>
<protein>
    <submittedName>
        <fullName evidence="2">Carbohydrate-binding module family 13 protein</fullName>
    </submittedName>
</protein>
<evidence type="ECO:0000259" key="1">
    <source>
        <dbReference type="Pfam" id="PF14200"/>
    </source>
</evidence>
<dbReference type="SUPFAM" id="SSF50370">
    <property type="entry name" value="Ricin B-like lectins"/>
    <property type="match status" value="1"/>
</dbReference>
<dbReference type="HOGENOM" id="CLU_119132_0_0_1"/>
<keyword evidence="3" id="KW-1185">Reference proteome</keyword>
<dbReference type="STRING" id="1036808.A0A0C3DA23"/>
<dbReference type="OrthoDB" id="2131701at2759"/>
<organism evidence="2 3">
    <name type="scientific">Scleroderma citrinum Foug A</name>
    <dbReference type="NCBI Taxonomy" id="1036808"/>
    <lineage>
        <taxon>Eukaryota</taxon>
        <taxon>Fungi</taxon>
        <taxon>Dikarya</taxon>
        <taxon>Basidiomycota</taxon>
        <taxon>Agaricomycotina</taxon>
        <taxon>Agaricomycetes</taxon>
        <taxon>Agaricomycetidae</taxon>
        <taxon>Boletales</taxon>
        <taxon>Sclerodermatineae</taxon>
        <taxon>Sclerodermataceae</taxon>
        <taxon>Scleroderma</taxon>
    </lineage>
</organism>
<dbReference type="EMBL" id="KN822194">
    <property type="protein sequence ID" value="KIM52961.1"/>
    <property type="molecule type" value="Genomic_DNA"/>
</dbReference>